<feature type="domain" description="ASPIC/UnbV" evidence="5">
    <location>
        <begin position="745"/>
        <end position="811"/>
    </location>
</feature>
<protein>
    <submittedName>
        <fullName evidence="6">Tetratricopeptide (TPR) repeat protein</fullName>
    </submittedName>
</protein>
<proteinExistence type="predicted"/>
<dbReference type="SUPFAM" id="SSF48452">
    <property type="entry name" value="TPR-like"/>
    <property type="match status" value="1"/>
</dbReference>
<dbReference type="PROSITE" id="PS50005">
    <property type="entry name" value="TPR"/>
    <property type="match status" value="5"/>
</dbReference>
<feature type="region of interest" description="Disordered" evidence="3">
    <location>
        <begin position="816"/>
        <end position="841"/>
    </location>
</feature>
<dbReference type="EMBL" id="JACCCU010000001">
    <property type="protein sequence ID" value="NYF90235.1"/>
    <property type="molecule type" value="Genomic_DNA"/>
</dbReference>
<feature type="repeat" description="TPR" evidence="2">
    <location>
        <begin position="1092"/>
        <end position="1125"/>
    </location>
</feature>
<feature type="repeat" description="TPR" evidence="2">
    <location>
        <begin position="1194"/>
        <end position="1227"/>
    </location>
</feature>
<dbReference type="InterPro" id="IPR027039">
    <property type="entry name" value="Crtac1"/>
</dbReference>
<keyword evidence="1" id="KW-0732">Signal</keyword>
<keyword evidence="2" id="KW-0802">TPR repeat</keyword>
<dbReference type="AlphaFoldDB" id="A0A852VJ97"/>
<dbReference type="Pfam" id="PF00578">
    <property type="entry name" value="AhpC-TSA"/>
    <property type="match status" value="1"/>
</dbReference>
<feature type="repeat" description="TPR" evidence="2">
    <location>
        <begin position="1058"/>
        <end position="1091"/>
    </location>
</feature>
<dbReference type="Gene3D" id="2.130.10.130">
    <property type="entry name" value="Integrin alpha, N-terminal"/>
    <property type="match status" value="1"/>
</dbReference>
<dbReference type="Pfam" id="PF13432">
    <property type="entry name" value="TPR_16"/>
    <property type="match status" value="1"/>
</dbReference>
<feature type="repeat" description="TPR" evidence="2">
    <location>
        <begin position="1160"/>
        <end position="1193"/>
    </location>
</feature>
<dbReference type="InterPro" id="IPR011990">
    <property type="entry name" value="TPR-like_helical_dom_sf"/>
</dbReference>
<organism evidence="6 7">
    <name type="scientific">Tunturiibacter lichenicola</name>
    <dbReference type="NCBI Taxonomy" id="2051959"/>
    <lineage>
        <taxon>Bacteria</taxon>
        <taxon>Pseudomonadati</taxon>
        <taxon>Acidobacteriota</taxon>
        <taxon>Terriglobia</taxon>
        <taxon>Terriglobales</taxon>
        <taxon>Acidobacteriaceae</taxon>
        <taxon>Tunturiibacter</taxon>
    </lineage>
</organism>
<evidence type="ECO:0000259" key="5">
    <source>
        <dbReference type="Pfam" id="PF07593"/>
    </source>
</evidence>
<dbReference type="PANTHER" id="PTHR16026">
    <property type="entry name" value="CARTILAGE ACIDIC PROTEIN 1"/>
    <property type="match status" value="1"/>
</dbReference>
<dbReference type="Proteomes" id="UP000564385">
    <property type="component" value="Unassembled WGS sequence"/>
</dbReference>
<feature type="domain" description="Alkyl hydroperoxide reductase subunit C/ Thiol specific antioxidant" evidence="4">
    <location>
        <begin position="860"/>
        <end position="981"/>
    </location>
</feature>
<dbReference type="InterPro" id="IPR019734">
    <property type="entry name" value="TPR_rpt"/>
</dbReference>
<dbReference type="InterPro" id="IPR011519">
    <property type="entry name" value="UnbV_ASPIC"/>
</dbReference>
<dbReference type="InterPro" id="IPR013517">
    <property type="entry name" value="FG-GAP"/>
</dbReference>
<evidence type="ECO:0000256" key="2">
    <source>
        <dbReference type="PROSITE-ProRule" id="PRU00339"/>
    </source>
</evidence>
<evidence type="ECO:0000313" key="7">
    <source>
        <dbReference type="Proteomes" id="UP000564385"/>
    </source>
</evidence>
<sequence length="1274" mass="140502">MTENVHPTSDLPDPASSTWFSRRSFVRSGGIVLALRAAKLRAALLLPPPPLSPPCLVTSRTLYPLLLERFISKLDPAADIFVCEQYAVDIIEVLDSWVASIYAETSVIGAIRTHLAESLIACSMAQFQTVPLRNSGALHIERRSFQVSQSSSPEKFLAELAIYLAPFAKIETLELDLCDIRIATTSPLTIDTDIRYNFVGKTHDGAREQRVGAWKLVWAREDAAEWKITHWAADPELRSRLTGPGFTEITGRCLSPSTQLSLGIDACRTALDGATGIDVYGNHGIAVGDIDASGYDSLYVCQPAGLPNRLYHNRGDGTFEDITEASGTGILDGTASALLADFRNRGRQDLLVVRTGGVLLFENLGNGRFEPRPDAFHFGRLPQGTFTSAAIVDYNRDGLLDVYLCTYSYYKGLNHHQFPAPYYDAQNGPPNFLFRNRGDGTFEDVTVSSGMDQNNNRFSFAAAWCDYDNDGWPDLYVANDFGRKNLYRNNGDGTFTDIAAKAGVEDYGPGMSVCWIDHDNDGLQDLYVANMWLAEGNRITADDQFLPGVDSTIRALYRKHNAGNSLYRNNGDGSFADRTTHAGSAKCGWSWSSASWDFDNNGWADLYVANGFVSSPNHYDLQSFFWRQVAQRSATSAGASPEYELAWNAINELLRSGYSWSGYQRNVFFANNRDGTFSEVSGAVGLDLIDDARAFSLSDFDHDGRLEVVLKNRTGPQLRLLRNDLEDIGNSIVLRLTGHTSNRDAIGATVTIESGAQRQTKFISAGSGFASQHTKELSFGLGSASGPISISICWPTGNVDRYDGLPIDHRIQIDEGTPTFKAEPYRSIPSHTASAPPPSQLSAQVDTRLATWLIAPLFGPALKLPDSTGDIHQLSDLKGRKVLLTFLGADCTAKQDSRRQLEHLTQASAAFTSANLALFVVSASSDKELSATAFATSAFPIHIATESELGPWNIQYRYLFDRRRDMPLPVSFLLDVQGAIVRVYTGLVAAQEVITDANSAPRTSDEFLAHAMPFPGPYYGAPMQHDYLTFGIAFSEYGHEEAAQFAFLRAIDADPNNQLAWFNLGTIFLNRKLYPEARKYLTEATRLNPQDSDAWNNLGTVSGSEQRYDEALDEFRRAAVINPHHANAIENMMRIYQFQNRAAEAQRILEELIATAPGVAQLHLDLSVTLVAQNDLKHAREELETTIRLDPRNPDAINNLGAVLLRLGLTDQALEQFERCRRLAPDFDRAAINAAALYNRAGQRDRSREILTTFLTRHPGNAAVQSALDRMGTP</sequence>
<evidence type="ECO:0000313" key="6">
    <source>
        <dbReference type="EMBL" id="NYF90235.1"/>
    </source>
</evidence>
<feature type="repeat" description="TPR" evidence="2">
    <location>
        <begin position="1024"/>
        <end position="1057"/>
    </location>
</feature>
<dbReference type="InterPro" id="IPR028994">
    <property type="entry name" value="Integrin_alpha_N"/>
</dbReference>
<gene>
    <name evidence="6" type="ORF">HDF08_002302</name>
</gene>
<comment type="caution">
    <text evidence="6">The sequence shown here is derived from an EMBL/GenBank/DDBJ whole genome shotgun (WGS) entry which is preliminary data.</text>
</comment>
<dbReference type="Gene3D" id="3.40.30.10">
    <property type="entry name" value="Glutaredoxin"/>
    <property type="match status" value="1"/>
</dbReference>
<name>A0A852VJ97_9BACT</name>
<dbReference type="GO" id="GO:0016209">
    <property type="term" value="F:antioxidant activity"/>
    <property type="evidence" value="ECO:0007669"/>
    <property type="project" value="InterPro"/>
</dbReference>
<dbReference type="SUPFAM" id="SSF52833">
    <property type="entry name" value="Thioredoxin-like"/>
    <property type="match status" value="1"/>
</dbReference>
<reference evidence="6 7" key="1">
    <citation type="submission" date="2020-07" db="EMBL/GenBank/DDBJ databases">
        <title>Genomic Encyclopedia of Type Strains, Phase IV (KMG-V): Genome sequencing to study the core and pangenomes of soil and plant-associated prokaryotes.</title>
        <authorList>
            <person name="Whitman W."/>
        </authorList>
    </citation>
    <scope>NUCLEOTIDE SEQUENCE [LARGE SCALE GENOMIC DNA]</scope>
    <source>
        <strain evidence="6 7">M8UP22</strain>
    </source>
</reference>
<dbReference type="SUPFAM" id="SSF69318">
    <property type="entry name" value="Integrin alpha N-terminal domain"/>
    <property type="match status" value="1"/>
</dbReference>
<evidence type="ECO:0000256" key="3">
    <source>
        <dbReference type="SAM" id="MobiDB-lite"/>
    </source>
</evidence>
<dbReference type="GO" id="GO:0016491">
    <property type="term" value="F:oxidoreductase activity"/>
    <property type="evidence" value="ECO:0007669"/>
    <property type="project" value="InterPro"/>
</dbReference>
<dbReference type="Gene3D" id="1.25.40.10">
    <property type="entry name" value="Tetratricopeptide repeat domain"/>
    <property type="match status" value="1"/>
</dbReference>
<evidence type="ECO:0000256" key="1">
    <source>
        <dbReference type="ARBA" id="ARBA00022729"/>
    </source>
</evidence>
<dbReference type="Pfam" id="PF13517">
    <property type="entry name" value="FG-GAP_3"/>
    <property type="match status" value="3"/>
</dbReference>
<accession>A0A852VJ97</accession>
<dbReference type="Pfam" id="PF07593">
    <property type="entry name" value="UnbV_ASPIC"/>
    <property type="match status" value="1"/>
</dbReference>
<dbReference type="SMART" id="SM00028">
    <property type="entry name" value="TPR"/>
    <property type="match status" value="5"/>
</dbReference>
<dbReference type="InterPro" id="IPR000866">
    <property type="entry name" value="AhpC/TSA"/>
</dbReference>
<dbReference type="PANTHER" id="PTHR16026:SF0">
    <property type="entry name" value="CARTILAGE ACIDIC PROTEIN 1"/>
    <property type="match status" value="1"/>
</dbReference>
<dbReference type="InterPro" id="IPR036249">
    <property type="entry name" value="Thioredoxin-like_sf"/>
</dbReference>
<evidence type="ECO:0000259" key="4">
    <source>
        <dbReference type="Pfam" id="PF00578"/>
    </source>
</evidence>
<dbReference type="Pfam" id="PF14559">
    <property type="entry name" value="TPR_19"/>
    <property type="match status" value="1"/>
</dbReference>